<reference evidence="10" key="2">
    <citation type="submission" date="2020-02" db="EMBL/GenBank/DDBJ databases">
        <authorList>
            <person name="Gilchrist C.L.M."/>
            <person name="Chooi Y.-H."/>
        </authorList>
    </citation>
    <scope>NUCLEOTIDE SEQUENCE</scope>
    <source>
        <strain evidence="10">MST-FP2251</strain>
    </source>
</reference>
<dbReference type="SUPFAM" id="SSF103473">
    <property type="entry name" value="MFS general substrate transporter"/>
    <property type="match status" value="1"/>
</dbReference>
<dbReference type="GO" id="GO:0016491">
    <property type="term" value="F:oxidoreductase activity"/>
    <property type="evidence" value="ECO:0007669"/>
    <property type="project" value="UniProtKB-KW"/>
</dbReference>
<keyword evidence="2" id="KW-0813">Transport</keyword>
<evidence type="ECO:0000256" key="7">
    <source>
        <dbReference type="SAM" id="MobiDB-lite"/>
    </source>
</evidence>
<evidence type="ECO:0000256" key="5">
    <source>
        <dbReference type="ARBA" id="ARBA00023002"/>
    </source>
</evidence>
<sequence length="743" mass="82630">MSAARYDEEQQQQDKHAWDSPSSETQSSEADILGLLDVDPALNQKMHLVNNGIIATHAAYEFHPSYPKGLTVALYVGMLTGALFWGLSADVIGRRIAFNVSLFICSVFTIAAGASPSWISLGSFVAVSAFGAGGNMILDTTVLLEYLPSGKQWLVTWLAAWWGVGCTIAGLVAWGFMPNFSCGDPTVAPFTSCTRSNNSGWRYLMYTMGAMIFILSTARVTVIRLKETPKFLLGQGKDAELVEHLQMLAAKYKRPCPIDTAQLEACGTITSAHSTSGLGLGELWIHLRSLLATKQLVQLMIPLWLSWLMLGLAYPLFNVFLPSYLWSRGVKFGVTSTYETWRNYALAQVCSIFGPIVSGHMANCRIFGRRYTMVIGGLITSKFAQNVAYPCVIAFTLQIYAACLYGYTVEVLPSAHRATGNGVSVALHRFMGIMSAVIATKADITSSAPVFNVTIYESYNPSDTTTFALFAAAWRAMRPNTAPLFEHLYPCGLMIRPVGNGTSSSSIQNVPMHKIRLLSNTMSPVILRGFRHTLQEDIYIRKASELGLDHSLDLRDSPKAMPMHFDGMFKFEHQTDESTGKQIQVQKPPAYQLFTCQAAAPRGDGHTLFASSRLFFRHLPFPWTVERLLRVTWSLDTNDGYWSASPGNLPLVVRHPVTGLACLRWHEPWDARKTKFSTFKIVIDNEEPGLMDVVGALTYDYRVCVRFAWESGDVLVSDNISMLHTRTAYRRNCDRELWRIHCD</sequence>
<comment type="caution">
    <text evidence="10">The sequence shown here is derived from an EMBL/GenBank/DDBJ whole genome shotgun (WGS) entry which is preliminary data.</text>
</comment>
<feature type="transmembrane region" description="Helical" evidence="8">
    <location>
        <begin position="125"/>
        <end position="147"/>
    </location>
</feature>
<dbReference type="EMBL" id="VCAU01000077">
    <property type="protein sequence ID" value="KAF9886450.1"/>
    <property type="molecule type" value="Genomic_DNA"/>
</dbReference>
<feature type="transmembrane region" description="Helical" evidence="8">
    <location>
        <begin position="154"/>
        <end position="177"/>
    </location>
</feature>
<name>A0AAD4GRE6_ASPNN</name>
<dbReference type="GO" id="GO:0016020">
    <property type="term" value="C:membrane"/>
    <property type="evidence" value="ECO:0007669"/>
    <property type="project" value="UniProtKB-SubCell"/>
</dbReference>
<proteinExistence type="predicted"/>
<evidence type="ECO:0000256" key="8">
    <source>
        <dbReference type="SAM" id="Phobius"/>
    </source>
</evidence>
<gene>
    <name evidence="10" type="ORF">FE257_011482</name>
</gene>
<evidence type="ECO:0000256" key="6">
    <source>
        <dbReference type="ARBA" id="ARBA00023136"/>
    </source>
</evidence>
<evidence type="ECO:0000313" key="10">
    <source>
        <dbReference type="EMBL" id="KAF9886450.1"/>
    </source>
</evidence>
<feature type="domain" description="TauD/TfdA-like" evidence="9">
    <location>
        <begin position="585"/>
        <end position="740"/>
    </location>
</feature>
<dbReference type="InterPro" id="IPR042098">
    <property type="entry name" value="TauD-like_sf"/>
</dbReference>
<dbReference type="AlphaFoldDB" id="A0AAD4GRE6"/>
<organism evidence="10 11">
    <name type="scientific">Aspergillus nanangensis</name>
    <dbReference type="NCBI Taxonomy" id="2582783"/>
    <lineage>
        <taxon>Eukaryota</taxon>
        <taxon>Fungi</taxon>
        <taxon>Dikarya</taxon>
        <taxon>Ascomycota</taxon>
        <taxon>Pezizomycotina</taxon>
        <taxon>Eurotiomycetes</taxon>
        <taxon>Eurotiomycetidae</taxon>
        <taxon>Eurotiales</taxon>
        <taxon>Aspergillaceae</taxon>
        <taxon>Aspergillus</taxon>
        <taxon>Aspergillus subgen. Circumdati</taxon>
    </lineage>
</organism>
<feature type="transmembrane region" description="Helical" evidence="8">
    <location>
        <begin position="72"/>
        <end position="89"/>
    </location>
</feature>
<dbReference type="Gene3D" id="1.20.1250.20">
    <property type="entry name" value="MFS general substrate transporter like domains"/>
    <property type="match status" value="1"/>
</dbReference>
<keyword evidence="11" id="KW-1185">Reference proteome</keyword>
<keyword evidence="6 8" id="KW-0472">Membrane</keyword>
<evidence type="ECO:0000313" key="11">
    <source>
        <dbReference type="Proteomes" id="UP001194746"/>
    </source>
</evidence>
<feature type="compositionally biased region" description="Basic and acidic residues" evidence="7">
    <location>
        <begin position="1"/>
        <end position="18"/>
    </location>
</feature>
<keyword evidence="4 8" id="KW-1133">Transmembrane helix</keyword>
<protein>
    <recommendedName>
        <fullName evidence="9">TauD/TfdA-like domain-containing protein</fullName>
    </recommendedName>
</protein>
<feature type="transmembrane region" description="Helical" evidence="8">
    <location>
        <begin position="387"/>
        <end position="407"/>
    </location>
</feature>
<evidence type="ECO:0000259" key="9">
    <source>
        <dbReference type="Pfam" id="PF02668"/>
    </source>
</evidence>
<dbReference type="GO" id="GO:0022857">
    <property type="term" value="F:transmembrane transporter activity"/>
    <property type="evidence" value="ECO:0007669"/>
    <property type="project" value="InterPro"/>
</dbReference>
<dbReference type="Pfam" id="PF07690">
    <property type="entry name" value="MFS_1"/>
    <property type="match status" value="1"/>
</dbReference>
<dbReference type="SUPFAM" id="SSF51197">
    <property type="entry name" value="Clavaminate synthase-like"/>
    <property type="match status" value="1"/>
</dbReference>
<keyword evidence="5" id="KW-0560">Oxidoreductase</keyword>
<dbReference type="Gene3D" id="3.60.130.10">
    <property type="entry name" value="Clavaminate synthase-like"/>
    <property type="match status" value="1"/>
</dbReference>
<dbReference type="PANTHER" id="PTHR23511">
    <property type="entry name" value="SYNAPTIC VESICLE GLYCOPROTEIN 2"/>
    <property type="match status" value="1"/>
</dbReference>
<dbReference type="InterPro" id="IPR036259">
    <property type="entry name" value="MFS_trans_sf"/>
</dbReference>
<dbReference type="CDD" id="cd17316">
    <property type="entry name" value="MFS_SV2_like"/>
    <property type="match status" value="1"/>
</dbReference>
<feature type="region of interest" description="Disordered" evidence="7">
    <location>
        <begin position="1"/>
        <end position="25"/>
    </location>
</feature>
<evidence type="ECO:0000256" key="1">
    <source>
        <dbReference type="ARBA" id="ARBA00004141"/>
    </source>
</evidence>
<dbReference type="Proteomes" id="UP001194746">
    <property type="component" value="Unassembled WGS sequence"/>
</dbReference>
<dbReference type="Pfam" id="PF02668">
    <property type="entry name" value="TauD"/>
    <property type="match status" value="1"/>
</dbReference>
<evidence type="ECO:0000256" key="4">
    <source>
        <dbReference type="ARBA" id="ARBA00022989"/>
    </source>
</evidence>
<dbReference type="InterPro" id="IPR011701">
    <property type="entry name" value="MFS"/>
</dbReference>
<keyword evidence="3 8" id="KW-0812">Transmembrane</keyword>
<feature type="transmembrane region" description="Helical" evidence="8">
    <location>
        <begin position="203"/>
        <end position="222"/>
    </location>
</feature>
<feature type="transmembrane region" description="Helical" evidence="8">
    <location>
        <begin position="345"/>
        <end position="366"/>
    </location>
</feature>
<reference evidence="10" key="1">
    <citation type="journal article" date="2019" name="Beilstein J. Org. Chem.">
        <title>Nanangenines: drimane sesquiterpenoids as the dominant metabolite cohort of a novel Australian fungus, Aspergillus nanangensis.</title>
        <authorList>
            <person name="Lacey H.J."/>
            <person name="Gilchrist C.L.M."/>
            <person name="Crombie A."/>
            <person name="Kalaitzis J.A."/>
            <person name="Vuong D."/>
            <person name="Rutledge P.J."/>
            <person name="Turner P."/>
            <person name="Pitt J.I."/>
            <person name="Lacey E."/>
            <person name="Chooi Y.H."/>
            <person name="Piggott A.M."/>
        </authorList>
    </citation>
    <scope>NUCLEOTIDE SEQUENCE</scope>
    <source>
        <strain evidence="10">MST-FP2251</strain>
    </source>
</reference>
<dbReference type="PANTHER" id="PTHR23511:SF4">
    <property type="entry name" value="MAJOR FACILITATOR SUPERFAMILY (MFS) PROFILE DOMAIN-CONTAINING PROTEIN"/>
    <property type="match status" value="1"/>
</dbReference>
<dbReference type="InterPro" id="IPR003819">
    <property type="entry name" value="TauD/TfdA-like"/>
</dbReference>
<evidence type="ECO:0000256" key="2">
    <source>
        <dbReference type="ARBA" id="ARBA00022448"/>
    </source>
</evidence>
<feature type="transmembrane region" description="Helical" evidence="8">
    <location>
        <begin position="304"/>
        <end position="325"/>
    </location>
</feature>
<feature type="transmembrane region" description="Helical" evidence="8">
    <location>
        <begin position="96"/>
        <end position="119"/>
    </location>
</feature>
<comment type="subcellular location">
    <subcellularLocation>
        <location evidence="1">Membrane</location>
        <topology evidence="1">Multi-pass membrane protein</topology>
    </subcellularLocation>
</comment>
<evidence type="ECO:0000256" key="3">
    <source>
        <dbReference type="ARBA" id="ARBA00022692"/>
    </source>
</evidence>
<accession>A0AAD4GRE6</accession>